<dbReference type="GO" id="GO:0005886">
    <property type="term" value="C:plasma membrane"/>
    <property type="evidence" value="ECO:0007669"/>
    <property type="project" value="UniProtKB-SubCell"/>
</dbReference>
<dbReference type="AlphaFoldDB" id="A0A1E3RGH2"/>
<protein>
    <recommendedName>
        <fullName evidence="7">RDD domain-containing protein</fullName>
    </recommendedName>
</protein>
<gene>
    <name evidence="8" type="ORF">BHQ18_18700</name>
</gene>
<evidence type="ECO:0000256" key="2">
    <source>
        <dbReference type="ARBA" id="ARBA00022475"/>
    </source>
</evidence>
<dbReference type="InterPro" id="IPR051791">
    <property type="entry name" value="Pra-immunoreactive"/>
</dbReference>
<evidence type="ECO:0000256" key="5">
    <source>
        <dbReference type="ARBA" id="ARBA00023136"/>
    </source>
</evidence>
<keyword evidence="5 6" id="KW-0472">Membrane</keyword>
<feature type="transmembrane region" description="Helical" evidence="6">
    <location>
        <begin position="60"/>
        <end position="81"/>
    </location>
</feature>
<evidence type="ECO:0000313" key="9">
    <source>
        <dbReference type="Proteomes" id="UP000094053"/>
    </source>
</evidence>
<organism evidence="8 9">
    <name type="scientific">Mycolicibacterium flavescens</name>
    <name type="common">Mycobacterium flavescens</name>
    <dbReference type="NCBI Taxonomy" id="1776"/>
    <lineage>
        <taxon>Bacteria</taxon>
        <taxon>Bacillati</taxon>
        <taxon>Actinomycetota</taxon>
        <taxon>Actinomycetes</taxon>
        <taxon>Mycobacteriales</taxon>
        <taxon>Mycobacteriaceae</taxon>
        <taxon>Mycolicibacterium</taxon>
    </lineage>
</organism>
<evidence type="ECO:0000259" key="7">
    <source>
        <dbReference type="Pfam" id="PF06271"/>
    </source>
</evidence>
<proteinExistence type="predicted"/>
<keyword evidence="3 6" id="KW-0812">Transmembrane</keyword>
<keyword evidence="2" id="KW-1003">Cell membrane</keyword>
<keyword evidence="4 6" id="KW-1133">Transmembrane helix</keyword>
<reference evidence="9" key="1">
    <citation type="submission" date="2016-09" db="EMBL/GenBank/DDBJ databases">
        <authorList>
            <person name="Greninger A.L."/>
            <person name="Jerome K.R."/>
            <person name="Mcnair B."/>
            <person name="Wallis C."/>
            <person name="Fang F."/>
        </authorList>
    </citation>
    <scope>NUCLEOTIDE SEQUENCE [LARGE SCALE GENOMIC DNA]</scope>
    <source>
        <strain evidence="9">M6</strain>
    </source>
</reference>
<evidence type="ECO:0000256" key="6">
    <source>
        <dbReference type="SAM" id="Phobius"/>
    </source>
</evidence>
<name>A0A1E3RGH2_MYCFV</name>
<feature type="transmembrane region" description="Helical" evidence="6">
    <location>
        <begin position="29"/>
        <end position="53"/>
    </location>
</feature>
<feature type="domain" description="RDD" evidence="7">
    <location>
        <begin position="22"/>
        <end position="146"/>
    </location>
</feature>
<accession>A0A1E3RGH2</accession>
<dbReference type="RefSeq" id="WP_069415147.1">
    <property type="nucleotide sequence ID" value="NZ_JACKUL010000012.1"/>
</dbReference>
<dbReference type="PANTHER" id="PTHR36115">
    <property type="entry name" value="PROLINE-RICH ANTIGEN HOMOLOG-RELATED"/>
    <property type="match status" value="1"/>
</dbReference>
<evidence type="ECO:0000313" key="8">
    <source>
        <dbReference type="EMBL" id="ODQ88507.1"/>
    </source>
</evidence>
<dbReference type="EMBL" id="MIHA01000014">
    <property type="protein sequence ID" value="ODQ88507.1"/>
    <property type="molecule type" value="Genomic_DNA"/>
</dbReference>
<feature type="transmembrane region" description="Helical" evidence="6">
    <location>
        <begin position="163"/>
        <end position="186"/>
    </location>
</feature>
<evidence type="ECO:0000256" key="4">
    <source>
        <dbReference type="ARBA" id="ARBA00022989"/>
    </source>
</evidence>
<dbReference type="InterPro" id="IPR010432">
    <property type="entry name" value="RDD"/>
</dbReference>
<dbReference type="Pfam" id="PF06271">
    <property type="entry name" value="RDD"/>
    <property type="match status" value="1"/>
</dbReference>
<comment type="subcellular location">
    <subcellularLocation>
        <location evidence="1">Cell membrane</location>
        <topology evidence="1">Multi-pass membrane protein</topology>
    </subcellularLocation>
</comment>
<feature type="transmembrane region" description="Helical" evidence="6">
    <location>
        <begin position="116"/>
        <end position="134"/>
    </location>
</feature>
<sequence length="324" mass="35500">MTTTSTLAPEETEPERAVEDPLASWGARAGAFAIDVLLGWAVLATLALVALAAPVRSSLWWSYTVTAAVVVLLMAVNRLVLPTITGFSLGRAVLGIAVRRRGGSAPGVWRLLLRDIAHLLDTAALFVGWLWPLWERRNRTFADLLARTEVHSVPRPQRQVRKIAAAALVAATVVCAAAIALSYTVVYRHERAVENTRAQIAEDGPRIVEEMLSYRQESLQEDFSRAQSLTTDGYRPQLEAQQKVVQETGGVTNEYWAVSSAVLAAAPDTAEMLLAMQGQRGNKTEELKFITATVRVEFEKSGDGQWRVANLTVLKKPQMNVQGQ</sequence>
<dbReference type="PANTHER" id="PTHR36115:SF6">
    <property type="entry name" value="PROLINE-RICH ANTIGEN HOMOLOG"/>
    <property type="match status" value="1"/>
</dbReference>
<evidence type="ECO:0000256" key="3">
    <source>
        <dbReference type="ARBA" id="ARBA00022692"/>
    </source>
</evidence>
<dbReference type="Proteomes" id="UP000094053">
    <property type="component" value="Unassembled WGS sequence"/>
</dbReference>
<dbReference type="STRING" id="1776.BHQ18_18700"/>
<comment type="caution">
    <text evidence="8">The sequence shown here is derived from an EMBL/GenBank/DDBJ whole genome shotgun (WGS) entry which is preliminary data.</text>
</comment>
<keyword evidence="9" id="KW-1185">Reference proteome</keyword>
<evidence type="ECO:0000256" key="1">
    <source>
        <dbReference type="ARBA" id="ARBA00004651"/>
    </source>
</evidence>